<reference evidence="1 2" key="1">
    <citation type="submission" date="2014-11" db="EMBL/GenBank/DDBJ databases">
        <title>Symbiosis island explosion on the genome of extra-slow-growing strains of soybean bradyrhizobia with massive insertion sequences.</title>
        <authorList>
            <person name="Iida T."/>
            <person name="Minamisawa K."/>
        </authorList>
    </citation>
    <scope>NUCLEOTIDE SEQUENCE [LARGE SCALE GENOMIC DNA]</scope>
    <source>
        <strain evidence="1 2">NK6</strain>
    </source>
</reference>
<dbReference type="Proteomes" id="UP000063308">
    <property type="component" value="Chromosome"/>
</dbReference>
<accession>A0A0E3VWI1</accession>
<dbReference type="AlphaFoldDB" id="A0A0E3VWI1"/>
<proteinExistence type="predicted"/>
<protein>
    <submittedName>
        <fullName evidence="1">Uncharacterized protein</fullName>
    </submittedName>
</protein>
<name>A0A0E3VWI1_9BRAD</name>
<gene>
    <name evidence="1" type="ORF">NK6_7799</name>
</gene>
<organism evidence="1 2">
    <name type="scientific">Bradyrhizobium diazoefficiens</name>
    <dbReference type="NCBI Taxonomy" id="1355477"/>
    <lineage>
        <taxon>Bacteria</taxon>
        <taxon>Pseudomonadati</taxon>
        <taxon>Pseudomonadota</taxon>
        <taxon>Alphaproteobacteria</taxon>
        <taxon>Hyphomicrobiales</taxon>
        <taxon>Nitrobacteraceae</taxon>
        <taxon>Bradyrhizobium</taxon>
    </lineage>
</organism>
<dbReference type="EMBL" id="AP014685">
    <property type="protein sequence ID" value="BAR60950.1"/>
    <property type="molecule type" value="Genomic_DNA"/>
</dbReference>
<sequence>MMSEPRILTIGEVSLGLMQKKKVGICLRRDQKHHCSNGAGK</sequence>
<evidence type="ECO:0000313" key="1">
    <source>
        <dbReference type="EMBL" id="BAR60950.1"/>
    </source>
</evidence>
<evidence type="ECO:0000313" key="2">
    <source>
        <dbReference type="Proteomes" id="UP000063308"/>
    </source>
</evidence>